<feature type="transmembrane region" description="Helical" evidence="13">
    <location>
        <begin position="16"/>
        <end position="35"/>
    </location>
</feature>
<evidence type="ECO:0000256" key="4">
    <source>
        <dbReference type="ARBA" id="ARBA00022692"/>
    </source>
</evidence>
<comment type="subcellular location">
    <subcellularLocation>
        <location evidence="1">Membrane</location>
        <topology evidence="1">Single-pass membrane protein</topology>
    </subcellularLocation>
</comment>
<dbReference type="FunFam" id="1.10.630.10:FF:000023">
    <property type="entry name" value="Cytochrome P450 family protein"/>
    <property type="match status" value="1"/>
</dbReference>
<evidence type="ECO:0000256" key="1">
    <source>
        <dbReference type="ARBA" id="ARBA00004167"/>
    </source>
</evidence>
<keyword evidence="15" id="KW-1185">Reference proteome</keyword>
<dbReference type="EMBL" id="JAKUCV010003353">
    <property type="protein sequence ID" value="KAJ4839298.1"/>
    <property type="molecule type" value="Genomic_DNA"/>
</dbReference>
<dbReference type="AlphaFoldDB" id="A0A9Q0FWR0"/>
<dbReference type="OrthoDB" id="1055148at2759"/>
<organism evidence="14 15">
    <name type="scientific">Turnera subulata</name>
    <dbReference type="NCBI Taxonomy" id="218843"/>
    <lineage>
        <taxon>Eukaryota</taxon>
        <taxon>Viridiplantae</taxon>
        <taxon>Streptophyta</taxon>
        <taxon>Embryophyta</taxon>
        <taxon>Tracheophyta</taxon>
        <taxon>Spermatophyta</taxon>
        <taxon>Magnoliopsida</taxon>
        <taxon>eudicotyledons</taxon>
        <taxon>Gunneridae</taxon>
        <taxon>Pentapetalae</taxon>
        <taxon>rosids</taxon>
        <taxon>fabids</taxon>
        <taxon>Malpighiales</taxon>
        <taxon>Passifloraceae</taxon>
        <taxon>Turnera</taxon>
    </lineage>
</organism>
<dbReference type="InterPro" id="IPR050651">
    <property type="entry name" value="Plant_Cytochrome_P450_Monoox"/>
</dbReference>
<reference evidence="14" key="2">
    <citation type="journal article" date="2023" name="Plants (Basel)">
        <title>Annotation of the Turnera subulata (Passifloraceae) Draft Genome Reveals the S-Locus Evolved after the Divergence of Turneroideae from Passifloroideae in a Stepwise Manner.</title>
        <authorList>
            <person name="Henning P.M."/>
            <person name="Roalson E.H."/>
            <person name="Mir W."/>
            <person name="McCubbin A.G."/>
            <person name="Shore J.S."/>
        </authorList>
    </citation>
    <scope>NUCLEOTIDE SEQUENCE</scope>
    <source>
        <strain evidence="14">F60SS</strain>
    </source>
</reference>
<evidence type="ECO:0000256" key="3">
    <source>
        <dbReference type="ARBA" id="ARBA00022617"/>
    </source>
</evidence>
<evidence type="ECO:0000256" key="9">
    <source>
        <dbReference type="ARBA" id="ARBA00023033"/>
    </source>
</evidence>
<dbReference type="CDD" id="cd20653">
    <property type="entry name" value="CYP81"/>
    <property type="match status" value="1"/>
</dbReference>
<evidence type="ECO:0000313" key="15">
    <source>
        <dbReference type="Proteomes" id="UP001141552"/>
    </source>
</evidence>
<dbReference type="InterPro" id="IPR001128">
    <property type="entry name" value="Cyt_P450"/>
</dbReference>
<evidence type="ECO:0000256" key="5">
    <source>
        <dbReference type="ARBA" id="ARBA00022723"/>
    </source>
</evidence>
<gene>
    <name evidence="14" type="ORF">Tsubulata_021895</name>
</gene>
<dbReference type="PROSITE" id="PS00086">
    <property type="entry name" value="CYTOCHROME_P450"/>
    <property type="match status" value="1"/>
</dbReference>
<dbReference type="PRINTS" id="PR00385">
    <property type="entry name" value="P450"/>
</dbReference>
<dbReference type="PANTHER" id="PTHR47947">
    <property type="entry name" value="CYTOCHROME P450 82C3-RELATED"/>
    <property type="match status" value="1"/>
</dbReference>
<dbReference type="InterPro" id="IPR017972">
    <property type="entry name" value="Cyt_P450_CS"/>
</dbReference>
<name>A0A9Q0FWR0_9ROSI</name>
<dbReference type="PANTHER" id="PTHR47947:SF62">
    <property type="entry name" value="CYTOCHROME P450, FAMILY 81, SUBFAMILY D, POLYPEPTIDE 5"/>
    <property type="match status" value="1"/>
</dbReference>
<dbReference type="Proteomes" id="UP001141552">
    <property type="component" value="Unassembled WGS sequence"/>
</dbReference>
<evidence type="ECO:0000256" key="11">
    <source>
        <dbReference type="PIRSR" id="PIRSR602401-1"/>
    </source>
</evidence>
<keyword evidence="5 11" id="KW-0479">Metal-binding</keyword>
<dbReference type="Pfam" id="PF00067">
    <property type="entry name" value="p450"/>
    <property type="match status" value="1"/>
</dbReference>
<protein>
    <recommendedName>
        <fullName evidence="16">Cytochrome P450</fullName>
    </recommendedName>
</protein>
<dbReference type="InterPro" id="IPR036396">
    <property type="entry name" value="Cyt_P450_sf"/>
</dbReference>
<evidence type="ECO:0000256" key="13">
    <source>
        <dbReference type="SAM" id="Phobius"/>
    </source>
</evidence>
<dbReference type="PRINTS" id="PR00463">
    <property type="entry name" value="EP450I"/>
</dbReference>
<evidence type="ECO:0000256" key="12">
    <source>
        <dbReference type="RuleBase" id="RU000461"/>
    </source>
</evidence>
<keyword evidence="9 12" id="KW-0503">Monooxygenase</keyword>
<evidence type="ECO:0000256" key="10">
    <source>
        <dbReference type="ARBA" id="ARBA00023136"/>
    </source>
</evidence>
<evidence type="ECO:0000256" key="2">
    <source>
        <dbReference type="ARBA" id="ARBA00010617"/>
    </source>
</evidence>
<dbReference type="GO" id="GO:0020037">
    <property type="term" value="F:heme binding"/>
    <property type="evidence" value="ECO:0007669"/>
    <property type="project" value="InterPro"/>
</dbReference>
<keyword evidence="10 13" id="KW-0472">Membrane</keyword>
<keyword evidence="7 12" id="KW-0560">Oxidoreductase</keyword>
<keyword evidence="3 11" id="KW-0349">Heme</keyword>
<dbReference type="GO" id="GO:0004497">
    <property type="term" value="F:monooxygenase activity"/>
    <property type="evidence" value="ECO:0007669"/>
    <property type="project" value="UniProtKB-KW"/>
</dbReference>
<evidence type="ECO:0000256" key="7">
    <source>
        <dbReference type="ARBA" id="ARBA00023002"/>
    </source>
</evidence>
<comment type="caution">
    <text evidence="14">The sequence shown here is derived from an EMBL/GenBank/DDBJ whole genome shotgun (WGS) entry which is preliminary data.</text>
</comment>
<dbReference type="InterPro" id="IPR002401">
    <property type="entry name" value="Cyt_P450_E_grp-I"/>
</dbReference>
<proteinExistence type="inferred from homology"/>
<dbReference type="GO" id="GO:0005506">
    <property type="term" value="F:iron ion binding"/>
    <property type="evidence" value="ECO:0007669"/>
    <property type="project" value="InterPro"/>
</dbReference>
<evidence type="ECO:0000256" key="8">
    <source>
        <dbReference type="ARBA" id="ARBA00023004"/>
    </source>
</evidence>
<evidence type="ECO:0000313" key="14">
    <source>
        <dbReference type="EMBL" id="KAJ4839298.1"/>
    </source>
</evidence>
<keyword evidence="6 13" id="KW-1133">Transmembrane helix</keyword>
<dbReference type="Gene3D" id="1.10.630.10">
    <property type="entry name" value="Cytochrome P450"/>
    <property type="match status" value="2"/>
</dbReference>
<sequence>MTKELDFPFWAMYRETVLYLASTFFFVFLLYTKFVTLKKRWHRNLPPRPPSLPILGHLHLMKEPLHRTLQNLSIQYGPILSLSFGSRNVLLISSPSLLEECFKKNDIVFANRPRLLVGKLLNYNYTTIGAAPYGPHWRNLRRVASLEILSTNRLSMFLNIRQEEVKFLVRNLFEASSSGRFSSEVEMRSRLSELSFNVIIRMIAGKRYFGEEVEDLEEAKRFHDVIREISEVHGASYPGDFLPILQWFDFLGLKKKMLKLQETSDAFMQGLIEEHRKRKEEGRTKTMIDTMLSLQESEPGSYSDEIIKGLILTMLLAGTDTAAVTIEWAMSLLLNHPKVLEKAKAEIENCIGPYQLVDESDLHKLPYLQNITDETLRLYPPAPLLVPYESSDNCVIGPYCVPRGTMLLVNAWAIHRDPKLWEDPTSFRPERFEGSDVGGAYKLMPFGLGRRACPGSGLASRVVGLTLASLIQCFEWERTGKEEVDMNEGVGITMPKAIPLKAIAASPKSFNKNDILFANRPQILVSKHQNYNSTTIGASNYGHHWRNLRRLAALEIFSTNRLNMFLSIRQEKVRHLLKNLFGISHNNFPKVEMKSRISELFFNIIMRMKRYIRPGSISYQKLTSYHISQYRYISSNKARRFRDTVKEVFEASGALEPSDFLPFLRWIDFQGWEKRLIALYIKGGMNCCRV</sequence>
<keyword evidence="8 11" id="KW-0408">Iron</keyword>
<comment type="similarity">
    <text evidence="2 12">Belongs to the cytochrome P450 family.</text>
</comment>
<dbReference type="SUPFAM" id="SSF48264">
    <property type="entry name" value="Cytochrome P450"/>
    <property type="match status" value="2"/>
</dbReference>
<dbReference type="GO" id="GO:0016705">
    <property type="term" value="F:oxidoreductase activity, acting on paired donors, with incorporation or reduction of molecular oxygen"/>
    <property type="evidence" value="ECO:0007669"/>
    <property type="project" value="InterPro"/>
</dbReference>
<dbReference type="GO" id="GO:0016020">
    <property type="term" value="C:membrane"/>
    <property type="evidence" value="ECO:0007669"/>
    <property type="project" value="UniProtKB-SubCell"/>
</dbReference>
<keyword evidence="4 13" id="KW-0812">Transmembrane</keyword>
<accession>A0A9Q0FWR0</accession>
<evidence type="ECO:0000256" key="6">
    <source>
        <dbReference type="ARBA" id="ARBA00022989"/>
    </source>
</evidence>
<comment type="cofactor">
    <cofactor evidence="11">
        <name>heme</name>
        <dbReference type="ChEBI" id="CHEBI:30413"/>
    </cofactor>
</comment>
<evidence type="ECO:0008006" key="16">
    <source>
        <dbReference type="Google" id="ProtNLM"/>
    </source>
</evidence>
<feature type="binding site" description="axial binding residue" evidence="11">
    <location>
        <position position="453"/>
    </location>
    <ligand>
        <name>heme</name>
        <dbReference type="ChEBI" id="CHEBI:30413"/>
    </ligand>
    <ligandPart>
        <name>Fe</name>
        <dbReference type="ChEBI" id="CHEBI:18248"/>
    </ligandPart>
</feature>
<reference evidence="14" key="1">
    <citation type="submission" date="2022-02" db="EMBL/GenBank/DDBJ databases">
        <authorList>
            <person name="Henning P.M."/>
            <person name="McCubbin A.G."/>
            <person name="Shore J.S."/>
        </authorList>
    </citation>
    <scope>NUCLEOTIDE SEQUENCE</scope>
    <source>
        <strain evidence="14">F60SS</strain>
        <tissue evidence="14">Leaves</tissue>
    </source>
</reference>